<proteinExistence type="predicted"/>
<accession>A0AB73ZZR5</accession>
<evidence type="ECO:0000313" key="2">
    <source>
        <dbReference type="EMBL" id="RML22828.1"/>
    </source>
</evidence>
<gene>
    <name evidence="2" type="ORF">ALQ98_03732</name>
</gene>
<protein>
    <recommendedName>
        <fullName evidence="4">Lipoprotein</fullName>
    </recommendedName>
</protein>
<reference evidence="2 3" key="1">
    <citation type="submission" date="2018-08" db="EMBL/GenBank/DDBJ databases">
        <title>Recombination of ecologically and evolutionarily significant loci maintains genetic cohesion in the Pseudomonas syringae species complex.</title>
        <authorList>
            <person name="Dillon M."/>
            <person name="Thakur S."/>
            <person name="Almeida R.N.D."/>
            <person name="Weir B.S."/>
            <person name="Guttman D.S."/>
        </authorList>
    </citation>
    <scope>NUCLEOTIDE SEQUENCE [LARGE SCALE GENOMIC DNA]</scope>
    <source>
        <strain evidence="2 3">ICMP 3946</strain>
    </source>
</reference>
<feature type="transmembrane region" description="Helical" evidence="1">
    <location>
        <begin position="16"/>
        <end position="38"/>
    </location>
</feature>
<dbReference type="PROSITE" id="PS51257">
    <property type="entry name" value="PROKAR_LIPOPROTEIN"/>
    <property type="match status" value="1"/>
</dbReference>
<organism evidence="2 3">
    <name type="scientific">Pseudomonas syringae pv. lapsa</name>
    <dbReference type="NCBI Taxonomy" id="199201"/>
    <lineage>
        <taxon>Bacteria</taxon>
        <taxon>Pseudomonadati</taxon>
        <taxon>Pseudomonadota</taxon>
        <taxon>Gammaproteobacteria</taxon>
        <taxon>Pseudomonadales</taxon>
        <taxon>Pseudomonadaceae</taxon>
        <taxon>Pseudomonas</taxon>
        <taxon>Pseudomonas syringae</taxon>
    </lineage>
</organism>
<dbReference type="EMBL" id="RBNO01000100">
    <property type="protein sequence ID" value="RML22828.1"/>
    <property type="molecule type" value="Genomic_DNA"/>
</dbReference>
<sequence>MRCKKCKSLILEQLSTYFWCGALLGAGALLGCLIYFNFI</sequence>
<evidence type="ECO:0000256" key="1">
    <source>
        <dbReference type="SAM" id="Phobius"/>
    </source>
</evidence>
<dbReference type="AlphaFoldDB" id="A0AB73ZZR5"/>
<keyword evidence="1" id="KW-0472">Membrane</keyword>
<comment type="caution">
    <text evidence="2">The sequence shown here is derived from an EMBL/GenBank/DDBJ whole genome shotgun (WGS) entry which is preliminary data.</text>
</comment>
<keyword evidence="1" id="KW-0812">Transmembrane</keyword>
<name>A0AB73ZZR5_PSESX</name>
<dbReference type="Proteomes" id="UP000267978">
    <property type="component" value="Unassembled WGS sequence"/>
</dbReference>
<evidence type="ECO:0000313" key="3">
    <source>
        <dbReference type="Proteomes" id="UP000267978"/>
    </source>
</evidence>
<evidence type="ECO:0008006" key="4">
    <source>
        <dbReference type="Google" id="ProtNLM"/>
    </source>
</evidence>
<keyword evidence="1" id="KW-1133">Transmembrane helix</keyword>